<evidence type="ECO:0000313" key="3">
    <source>
        <dbReference type="Proteomes" id="UP001196413"/>
    </source>
</evidence>
<sequence length="138" mass="15760">MKTVLVLATLVAALYGKVYKMEARSAGSLIARLIKNIERRRVLPTDESVGTNHVYRAVQEPQSLPDHMTRIISITTILEERNSRRAQIKKDSEPIMDYYDDFYTGNITVGTPGEYYQYSGFEDVAINHLMTEMNESHT</sequence>
<protein>
    <submittedName>
        <fullName evidence="2">Uncharacterized protein</fullName>
    </submittedName>
</protein>
<organism evidence="2 3">
    <name type="scientific">Parelaphostrongylus tenuis</name>
    <name type="common">Meningeal worm</name>
    <dbReference type="NCBI Taxonomy" id="148309"/>
    <lineage>
        <taxon>Eukaryota</taxon>
        <taxon>Metazoa</taxon>
        <taxon>Ecdysozoa</taxon>
        <taxon>Nematoda</taxon>
        <taxon>Chromadorea</taxon>
        <taxon>Rhabditida</taxon>
        <taxon>Rhabditina</taxon>
        <taxon>Rhabditomorpha</taxon>
        <taxon>Strongyloidea</taxon>
        <taxon>Metastrongylidae</taxon>
        <taxon>Parelaphostrongylus</taxon>
    </lineage>
</organism>
<accession>A0AAD5WCS6</accession>
<keyword evidence="3" id="KW-1185">Reference proteome</keyword>
<keyword evidence="1" id="KW-0732">Signal</keyword>
<feature type="chain" id="PRO_5041914336" evidence="1">
    <location>
        <begin position="17"/>
        <end position="138"/>
    </location>
</feature>
<dbReference type="EMBL" id="JAHQIW010005401">
    <property type="protein sequence ID" value="KAJ1365930.1"/>
    <property type="molecule type" value="Genomic_DNA"/>
</dbReference>
<gene>
    <name evidence="2" type="ORF">KIN20_026414</name>
</gene>
<name>A0AAD5WCS6_PARTN</name>
<proteinExistence type="predicted"/>
<evidence type="ECO:0000313" key="2">
    <source>
        <dbReference type="EMBL" id="KAJ1365930.1"/>
    </source>
</evidence>
<comment type="caution">
    <text evidence="2">The sequence shown here is derived from an EMBL/GenBank/DDBJ whole genome shotgun (WGS) entry which is preliminary data.</text>
</comment>
<feature type="signal peptide" evidence="1">
    <location>
        <begin position="1"/>
        <end position="16"/>
    </location>
</feature>
<evidence type="ECO:0000256" key="1">
    <source>
        <dbReference type="SAM" id="SignalP"/>
    </source>
</evidence>
<dbReference type="AlphaFoldDB" id="A0AAD5WCS6"/>
<reference evidence="2" key="1">
    <citation type="submission" date="2021-06" db="EMBL/GenBank/DDBJ databases">
        <title>Parelaphostrongylus tenuis whole genome reference sequence.</title>
        <authorList>
            <person name="Garwood T.J."/>
            <person name="Larsen P.A."/>
            <person name="Fountain-Jones N.M."/>
            <person name="Garbe J.R."/>
            <person name="Macchietto M.G."/>
            <person name="Kania S.A."/>
            <person name="Gerhold R.W."/>
            <person name="Richards J.E."/>
            <person name="Wolf T.M."/>
        </authorList>
    </citation>
    <scope>NUCLEOTIDE SEQUENCE</scope>
    <source>
        <strain evidence="2">MNPRO001-30</strain>
        <tissue evidence="2">Meninges</tissue>
    </source>
</reference>
<dbReference type="Proteomes" id="UP001196413">
    <property type="component" value="Unassembled WGS sequence"/>
</dbReference>